<proteinExistence type="predicted"/>
<comment type="caution">
    <text evidence="2">The sequence shown here is derived from an EMBL/GenBank/DDBJ whole genome shotgun (WGS) entry which is preliminary data.</text>
</comment>
<feature type="chain" id="PRO_5018970169" description="KDP operon outer membrane protein" evidence="1">
    <location>
        <begin position="24"/>
        <end position="244"/>
    </location>
</feature>
<keyword evidence="3" id="KW-1185">Reference proteome</keyword>
<dbReference type="AlphaFoldDB" id="A0A432W259"/>
<organism evidence="2 3">
    <name type="scientific">Aliidiomarina iranensis</name>
    <dbReference type="NCBI Taxonomy" id="1434071"/>
    <lineage>
        <taxon>Bacteria</taxon>
        <taxon>Pseudomonadati</taxon>
        <taxon>Pseudomonadota</taxon>
        <taxon>Gammaproteobacteria</taxon>
        <taxon>Alteromonadales</taxon>
        <taxon>Idiomarinaceae</taxon>
        <taxon>Aliidiomarina</taxon>
    </lineage>
</organism>
<evidence type="ECO:0000256" key="1">
    <source>
        <dbReference type="SAM" id="SignalP"/>
    </source>
</evidence>
<name>A0A432W259_9GAMM</name>
<evidence type="ECO:0008006" key="4">
    <source>
        <dbReference type="Google" id="ProtNLM"/>
    </source>
</evidence>
<sequence>MKTKTVSITIALLAGLFSSATQAVETSKWQVSGDATLTTNYVFRGISQTSRGPAVQVTFATEHTSGLYASVWASNVNFGEGSLEVDGTLGWRGQLSASTSLDTGVIYYHYPEEASADEYDYAEIFAALDIYQFTFGLHHSDNYFGAGVGSYQYLYLSAPIFDYDGWQLSISAGYNRFSSASDYASFLGAPVNNDRDYWDGQLTLSRDFADGWSSSISYVNTSVSSAQCGADCGSQWLLNLSRSF</sequence>
<dbReference type="Pfam" id="PF09694">
    <property type="entry name" value="Gcw_chp"/>
    <property type="match status" value="1"/>
</dbReference>
<dbReference type="EMBL" id="PIPJ01000001">
    <property type="protein sequence ID" value="RUO23309.1"/>
    <property type="molecule type" value="Genomic_DNA"/>
</dbReference>
<reference evidence="3" key="1">
    <citation type="journal article" date="2018" name="Front. Microbiol.">
        <title>Genome-Based Analysis Reveals the Taxonomy and Diversity of the Family Idiomarinaceae.</title>
        <authorList>
            <person name="Liu Y."/>
            <person name="Lai Q."/>
            <person name="Shao Z."/>
        </authorList>
    </citation>
    <scope>NUCLEOTIDE SEQUENCE [LARGE SCALE GENOMIC DNA]</scope>
    <source>
        <strain evidence="3">GBPy7</strain>
    </source>
</reference>
<evidence type="ECO:0000313" key="2">
    <source>
        <dbReference type="EMBL" id="RUO23309.1"/>
    </source>
</evidence>
<feature type="signal peptide" evidence="1">
    <location>
        <begin position="1"/>
        <end position="23"/>
    </location>
</feature>
<protein>
    <recommendedName>
        <fullName evidence="4">KDP operon outer membrane protein</fullName>
    </recommendedName>
</protein>
<dbReference type="OrthoDB" id="9793561at2"/>
<gene>
    <name evidence="2" type="ORF">CWE08_01270</name>
</gene>
<evidence type="ECO:0000313" key="3">
    <source>
        <dbReference type="Proteomes" id="UP000288395"/>
    </source>
</evidence>
<keyword evidence="1" id="KW-0732">Signal</keyword>
<dbReference type="RefSeq" id="WP_126764858.1">
    <property type="nucleotide sequence ID" value="NZ_PIPJ01000001.1"/>
</dbReference>
<accession>A0A432W259</accession>
<dbReference type="Proteomes" id="UP000288395">
    <property type="component" value="Unassembled WGS sequence"/>
</dbReference>
<dbReference type="InterPro" id="IPR010239">
    <property type="entry name" value="CHP02001"/>
</dbReference>
<dbReference type="NCBIfam" id="TIGR02001">
    <property type="entry name" value="gcw_chp"/>
    <property type="match status" value="1"/>
</dbReference>